<accession>A0A916NIN7</accession>
<name>A0A916NIN7_9BACL</name>
<keyword evidence="6" id="KW-1185">Reference proteome</keyword>
<dbReference type="PROSITE" id="PS51257">
    <property type="entry name" value="PROKAR_LIPOPROTEIN"/>
    <property type="match status" value="1"/>
</dbReference>
<dbReference type="InterPro" id="IPR006059">
    <property type="entry name" value="SBP"/>
</dbReference>
<comment type="similarity">
    <text evidence="1">Belongs to the bacterial solute-binding protein 1 family.</text>
</comment>
<dbReference type="Pfam" id="PF01547">
    <property type="entry name" value="SBP_bac_1"/>
    <property type="match status" value="1"/>
</dbReference>
<dbReference type="RefSeq" id="WP_218092300.1">
    <property type="nucleotide sequence ID" value="NZ_CAJVAS010000009.1"/>
</dbReference>
<feature type="chain" id="PRO_5036792601" description="Extracellular solute-binding protein" evidence="4">
    <location>
        <begin position="19"/>
        <end position="436"/>
    </location>
</feature>
<evidence type="ECO:0000256" key="4">
    <source>
        <dbReference type="SAM" id="SignalP"/>
    </source>
</evidence>
<dbReference type="InterPro" id="IPR050490">
    <property type="entry name" value="Bact_solute-bd_prot1"/>
</dbReference>
<organism evidence="5 6">
    <name type="scientific">Paenibacillus solanacearum</name>
    <dbReference type="NCBI Taxonomy" id="2048548"/>
    <lineage>
        <taxon>Bacteria</taxon>
        <taxon>Bacillati</taxon>
        <taxon>Bacillota</taxon>
        <taxon>Bacilli</taxon>
        <taxon>Bacillales</taxon>
        <taxon>Paenibacillaceae</taxon>
        <taxon>Paenibacillus</taxon>
    </lineage>
</organism>
<dbReference type="InterPro" id="IPR006061">
    <property type="entry name" value="SBP_1_CS"/>
</dbReference>
<dbReference type="Proteomes" id="UP000693672">
    <property type="component" value="Unassembled WGS sequence"/>
</dbReference>
<keyword evidence="2" id="KW-0813">Transport</keyword>
<reference evidence="5" key="1">
    <citation type="submission" date="2021-06" db="EMBL/GenBank/DDBJ databases">
        <authorList>
            <person name="Criscuolo A."/>
        </authorList>
    </citation>
    <scope>NUCLEOTIDE SEQUENCE</scope>
    <source>
        <strain evidence="5">CIP111600</strain>
    </source>
</reference>
<dbReference type="PANTHER" id="PTHR43649">
    <property type="entry name" value="ARABINOSE-BINDING PROTEIN-RELATED"/>
    <property type="match status" value="1"/>
</dbReference>
<dbReference type="PROSITE" id="PS01037">
    <property type="entry name" value="SBP_BACTERIAL_1"/>
    <property type="match status" value="1"/>
</dbReference>
<evidence type="ECO:0008006" key="7">
    <source>
        <dbReference type="Google" id="ProtNLM"/>
    </source>
</evidence>
<evidence type="ECO:0000313" key="6">
    <source>
        <dbReference type="Proteomes" id="UP000693672"/>
    </source>
</evidence>
<evidence type="ECO:0000313" key="5">
    <source>
        <dbReference type="EMBL" id="CAG7623397.1"/>
    </source>
</evidence>
<sequence>MRKIITMMSFMFLSSVIASGCSTTSTGGQTAGDQPGTQNNASPVTLEVASSGIGATMDEEFQKVVQQFLAKKYPHITLNYNPDSGSTKIDNLLAAGTVPDLFVTYNGALAGFKDRDLLFDMTPLFKKANVDVGRFENNYMTDVKNASPTGELYGLPINVNYHAMYYNKGIFDKFGVPYPKDGMTWEELIELARKVTRMDGGTQYRGLDPGNNQVWMSQALGIAAIDPKTDKATMNTEPWKRVFELGKAIYSIPGNEAISASPKDQFMKTKTLGVLLDLNILTQLTTAQKDGLDWDIAQYPNYKEKPNTYGNASVYVMTATKTGKHQEDAVKVIDLITSEEVQLALSKVARLSPLKSTQVKQALGSDNPLLKDKHLPSIFKSLPVAYPVASQYRSKAESIGATKFKEVVSGKLDVNTALRQADEEIDKMVSAEKGGK</sequence>
<evidence type="ECO:0000256" key="3">
    <source>
        <dbReference type="ARBA" id="ARBA00022729"/>
    </source>
</evidence>
<protein>
    <recommendedName>
        <fullName evidence="7">Extracellular solute-binding protein</fullName>
    </recommendedName>
</protein>
<comment type="caution">
    <text evidence="5">The sequence shown here is derived from an EMBL/GenBank/DDBJ whole genome shotgun (WGS) entry which is preliminary data.</text>
</comment>
<dbReference type="AlphaFoldDB" id="A0A916NIN7"/>
<gene>
    <name evidence="5" type="ORF">PAESOLCIP111_02517</name>
</gene>
<dbReference type="EMBL" id="CAJVAS010000009">
    <property type="protein sequence ID" value="CAG7623397.1"/>
    <property type="molecule type" value="Genomic_DNA"/>
</dbReference>
<dbReference type="GO" id="GO:0055085">
    <property type="term" value="P:transmembrane transport"/>
    <property type="evidence" value="ECO:0007669"/>
    <property type="project" value="InterPro"/>
</dbReference>
<evidence type="ECO:0000256" key="1">
    <source>
        <dbReference type="ARBA" id="ARBA00008520"/>
    </source>
</evidence>
<evidence type="ECO:0000256" key="2">
    <source>
        <dbReference type="ARBA" id="ARBA00022448"/>
    </source>
</evidence>
<keyword evidence="3 4" id="KW-0732">Signal</keyword>
<feature type="signal peptide" evidence="4">
    <location>
        <begin position="1"/>
        <end position="18"/>
    </location>
</feature>
<proteinExistence type="inferred from homology"/>